<keyword evidence="2 3" id="KW-0472">Membrane</keyword>
<evidence type="ECO:0000256" key="1">
    <source>
        <dbReference type="ARBA" id="ARBA00004167"/>
    </source>
</evidence>
<dbReference type="GO" id="GO:0016020">
    <property type="term" value="C:membrane"/>
    <property type="evidence" value="ECO:0007669"/>
    <property type="project" value="UniProtKB-SubCell"/>
</dbReference>
<name>A0A1S1MUJ0_9GAMM</name>
<dbReference type="InterPro" id="IPR036013">
    <property type="entry name" value="Band_7/SPFH_dom_sf"/>
</dbReference>
<evidence type="ECO:0000313" key="6">
    <source>
        <dbReference type="Proteomes" id="UP000179786"/>
    </source>
</evidence>
<dbReference type="Gene3D" id="3.30.479.30">
    <property type="entry name" value="Band 7 domain"/>
    <property type="match status" value="1"/>
</dbReference>
<dbReference type="Proteomes" id="UP000179786">
    <property type="component" value="Unassembled WGS sequence"/>
</dbReference>
<feature type="domain" description="Band 7" evidence="4">
    <location>
        <begin position="40"/>
        <end position="220"/>
    </location>
</feature>
<sequence length="294" mass="33285">MKFWQRIHNHISLKIPAKIALVILALMLLIVLWKRVIIYIEAGEGGVLYRPFDGGVVTDHILTEGVHFLFPLNYAAIYDTRVQIIRHEFDVLTNRGLPVTLKVAVRYRPIFELLGVLHQKVGPDYPNRIILPQIESVLRKGLGNHTPEEIYTNKGMLLSKLIARAIEEVGRKFVIVDDIVIRSVSLPSGVRTAIEEKLVEEQHFLAYTFKLKAEQQEAERKRIEAAGIQDYAEKINATMSDRVLRWHGIQATKDLASSDNAKVVIIGGQKDGLPLMLNAGDWADNSEPEQQDKQ</sequence>
<dbReference type="InterPro" id="IPR001107">
    <property type="entry name" value="Band_7"/>
</dbReference>
<dbReference type="PRINTS" id="PR00679">
    <property type="entry name" value="PROHIBITIN"/>
</dbReference>
<keyword evidence="3" id="KW-1133">Transmembrane helix</keyword>
<evidence type="ECO:0000259" key="4">
    <source>
        <dbReference type="Pfam" id="PF01145"/>
    </source>
</evidence>
<feature type="transmembrane region" description="Helical" evidence="3">
    <location>
        <begin position="12"/>
        <end position="33"/>
    </location>
</feature>
<dbReference type="AlphaFoldDB" id="A0A1S1MUJ0"/>
<organism evidence="5 6">
    <name type="scientific">Pseudoalteromonas amylolytica</name>
    <dbReference type="NCBI Taxonomy" id="1859457"/>
    <lineage>
        <taxon>Bacteria</taxon>
        <taxon>Pseudomonadati</taxon>
        <taxon>Pseudomonadota</taxon>
        <taxon>Gammaproteobacteria</taxon>
        <taxon>Alteromonadales</taxon>
        <taxon>Pseudoalteromonadaceae</taxon>
        <taxon>Pseudoalteromonas</taxon>
    </lineage>
</organism>
<keyword evidence="3" id="KW-0812">Transmembrane</keyword>
<evidence type="ECO:0000256" key="3">
    <source>
        <dbReference type="SAM" id="Phobius"/>
    </source>
</evidence>
<dbReference type="GO" id="GO:0007005">
    <property type="term" value="P:mitochondrion organization"/>
    <property type="evidence" value="ECO:0007669"/>
    <property type="project" value="TreeGrafter"/>
</dbReference>
<comment type="subcellular location">
    <subcellularLocation>
        <location evidence="1">Membrane</location>
        <topology evidence="1">Single-pass membrane protein</topology>
    </subcellularLocation>
</comment>
<dbReference type="EMBL" id="MKJU01000027">
    <property type="protein sequence ID" value="OHU90160.1"/>
    <property type="molecule type" value="Genomic_DNA"/>
</dbReference>
<comment type="caution">
    <text evidence="5">The sequence shown here is derived from an EMBL/GenBank/DDBJ whole genome shotgun (WGS) entry which is preliminary data.</text>
</comment>
<reference evidence="5 6" key="1">
    <citation type="submission" date="2016-09" db="EMBL/GenBank/DDBJ databases">
        <title>Pseudoalteromonas amylolytica sp. nov., isolated from the surface seawater.</title>
        <authorList>
            <person name="Wu Y.-H."/>
            <person name="Cheng H."/>
            <person name="Jin X.-B."/>
            <person name="Wang C.-S."/>
            <person name="Xu X.-W."/>
        </authorList>
    </citation>
    <scope>NUCLEOTIDE SEQUENCE [LARGE SCALE GENOMIC DNA]</scope>
    <source>
        <strain evidence="5 6">JW1</strain>
    </source>
</reference>
<dbReference type="InterPro" id="IPR000163">
    <property type="entry name" value="Prohibitin"/>
</dbReference>
<evidence type="ECO:0000256" key="2">
    <source>
        <dbReference type="ARBA" id="ARBA00023136"/>
    </source>
</evidence>
<protein>
    <recommendedName>
        <fullName evidence="4">Band 7 domain-containing protein</fullName>
    </recommendedName>
</protein>
<proteinExistence type="predicted"/>
<accession>A0A1S1MUJ0</accession>
<dbReference type="PANTHER" id="PTHR23222">
    <property type="entry name" value="PROHIBITIN"/>
    <property type="match status" value="1"/>
</dbReference>
<dbReference type="STRING" id="1859457.BET10_14015"/>
<evidence type="ECO:0000313" key="5">
    <source>
        <dbReference type="EMBL" id="OHU90160.1"/>
    </source>
</evidence>
<dbReference type="SUPFAM" id="SSF117892">
    <property type="entry name" value="Band 7/SPFH domain"/>
    <property type="match status" value="1"/>
</dbReference>
<dbReference type="CDD" id="cd03401">
    <property type="entry name" value="SPFH_prohibitin"/>
    <property type="match status" value="1"/>
</dbReference>
<dbReference type="PANTHER" id="PTHR23222:SF1">
    <property type="entry name" value="PROHIBITIN-2"/>
    <property type="match status" value="1"/>
</dbReference>
<keyword evidence="6" id="KW-1185">Reference proteome</keyword>
<dbReference type="Pfam" id="PF01145">
    <property type="entry name" value="Band_7"/>
    <property type="match status" value="1"/>
</dbReference>
<gene>
    <name evidence="5" type="ORF">BET10_14015</name>
</gene>